<reference evidence="1 2" key="1">
    <citation type="submission" date="2021-06" db="EMBL/GenBank/DDBJ databases">
        <authorList>
            <person name="Palmer J.M."/>
        </authorList>
    </citation>
    <scope>NUCLEOTIDE SEQUENCE [LARGE SCALE GENOMIC DNA]</scope>
    <source>
        <strain evidence="2">if_2019</strain>
        <tissue evidence="1">Muscle</tissue>
    </source>
</reference>
<evidence type="ECO:0000313" key="2">
    <source>
        <dbReference type="Proteomes" id="UP001482620"/>
    </source>
</evidence>
<organism evidence="1 2">
    <name type="scientific">Ilyodon furcidens</name>
    <name type="common">goldbreast splitfin</name>
    <dbReference type="NCBI Taxonomy" id="33524"/>
    <lineage>
        <taxon>Eukaryota</taxon>
        <taxon>Metazoa</taxon>
        <taxon>Chordata</taxon>
        <taxon>Craniata</taxon>
        <taxon>Vertebrata</taxon>
        <taxon>Euteleostomi</taxon>
        <taxon>Actinopterygii</taxon>
        <taxon>Neopterygii</taxon>
        <taxon>Teleostei</taxon>
        <taxon>Neoteleostei</taxon>
        <taxon>Acanthomorphata</taxon>
        <taxon>Ovalentaria</taxon>
        <taxon>Atherinomorphae</taxon>
        <taxon>Cyprinodontiformes</taxon>
        <taxon>Goodeidae</taxon>
        <taxon>Ilyodon</taxon>
    </lineage>
</organism>
<evidence type="ECO:0000313" key="1">
    <source>
        <dbReference type="EMBL" id="MEQ2242720.1"/>
    </source>
</evidence>
<gene>
    <name evidence="1" type="ORF">ILYODFUR_038929</name>
</gene>
<feature type="non-terminal residue" evidence="1">
    <location>
        <position position="1"/>
    </location>
</feature>
<name>A0ABV0UDY3_9TELE</name>
<comment type="caution">
    <text evidence="1">The sequence shown here is derived from an EMBL/GenBank/DDBJ whole genome shotgun (WGS) entry which is preliminary data.</text>
</comment>
<proteinExistence type="predicted"/>
<keyword evidence="2" id="KW-1185">Reference proteome</keyword>
<dbReference type="EMBL" id="JAHRIQ010068467">
    <property type="protein sequence ID" value="MEQ2242720.1"/>
    <property type="molecule type" value="Genomic_DNA"/>
</dbReference>
<accession>A0ABV0UDY3</accession>
<sequence>LSSSFTALPGSTTFSLIKTHPLLHLVSPAPVPVPLFFIEEINVLNFSPAS</sequence>
<dbReference type="Proteomes" id="UP001482620">
    <property type="component" value="Unassembled WGS sequence"/>
</dbReference>
<protein>
    <submittedName>
        <fullName evidence="1">Uncharacterized protein</fullName>
    </submittedName>
</protein>